<comment type="similarity">
    <text evidence="1">Belongs to the protein-tyrosine phosphatase family. Non-receptor class myotubularin subfamily.</text>
</comment>
<feature type="binding site" evidence="3">
    <location>
        <begin position="285"/>
        <end position="288"/>
    </location>
    <ligand>
        <name>substrate</name>
    </ligand>
</feature>
<dbReference type="Proteomes" id="UP000009131">
    <property type="component" value="Unassembled WGS sequence"/>
</dbReference>
<dbReference type="PROSITE" id="PS51339">
    <property type="entry name" value="PPASE_MYOTUBULARIN"/>
    <property type="match status" value="1"/>
</dbReference>
<feature type="compositionally biased region" description="Polar residues" evidence="4">
    <location>
        <begin position="712"/>
        <end position="723"/>
    </location>
</feature>
<dbReference type="InterPro" id="IPR016130">
    <property type="entry name" value="Tyr_Pase_AS"/>
</dbReference>
<dbReference type="STRING" id="764103.G7DS70"/>
<gene>
    <name evidence="6" type="primary">Mo00071</name>
    <name evidence="6" type="ORF">E5Q_00071</name>
</gene>
<reference evidence="6 7" key="2">
    <citation type="journal article" date="2012" name="Open Biol.">
        <title>Characteristics of nucleosomes and linker DNA regions on the genome of the basidiomycete Mixia osmundae revealed by mono- and dinucleosome mapping.</title>
        <authorList>
            <person name="Nishida H."/>
            <person name="Kondo S."/>
            <person name="Matsumoto T."/>
            <person name="Suzuki Y."/>
            <person name="Yoshikawa H."/>
            <person name="Taylor T.D."/>
            <person name="Sugiyama J."/>
        </authorList>
    </citation>
    <scope>NUCLEOTIDE SEQUENCE [LARGE SCALE GENOMIC DNA]</scope>
    <source>
        <strain evidence="7">CBS 9802 / IAM 14324 / JCM 22182 / KY 12970</strain>
    </source>
</reference>
<evidence type="ECO:0000313" key="6">
    <source>
        <dbReference type="EMBL" id="GAA93430.1"/>
    </source>
</evidence>
<evidence type="ECO:0000256" key="4">
    <source>
        <dbReference type="SAM" id="MobiDB-lite"/>
    </source>
</evidence>
<comment type="caution">
    <text evidence="6">The sequence shown here is derived from an EMBL/GenBank/DDBJ whole genome shotgun (WGS) entry which is preliminary data.</text>
</comment>
<dbReference type="GO" id="GO:0005737">
    <property type="term" value="C:cytoplasm"/>
    <property type="evidence" value="ECO:0007669"/>
    <property type="project" value="TreeGrafter"/>
</dbReference>
<evidence type="ECO:0000259" key="5">
    <source>
        <dbReference type="PROSITE" id="PS51339"/>
    </source>
</evidence>
<dbReference type="InterPro" id="IPR029021">
    <property type="entry name" value="Prot-tyrosine_phosphatase-like"/>
</dbReference>
<dbReference type="InterPro" id="IPR011993">
    <property type="entry name" value="PH-like_dom_sf"/>
</dbReference>
<dbReference type="GO" id="GO:0016020">
    <property type="term" value="C:membrane"/>
    <property type="evidence" value="ECO:0007669"/>
    <property type="project" value="TreeGrafter"/>
</dbReference>
<evidence type="ECO:0000256" key="3">
    <source>
        <dbReference type="PIRSR" id="PIRSR630564-2"/>
    </source>
</evidence>
<keyword evidence="7" id="KW-1185">Reference proteome</keyword>
<feature type="region of interest" description="Disordered" evidence="4">
    <location>
        <begin position="685"/>
        <end position="757"/>
    </location>
</feature>
<dbReference type="eggNOG" id="KOG1089">
    <property type="taxonomic scope" value="Eukaryota"/>
</dbReference>
<dbReference type="OrthoDB" id="271628at2759"/>
<dbReference type="AlphaFoldDB" id="G7DS70"/>
<feature type="domain" description="Myotubularin phosphatase" evidence="5">
    <location>
        <begin position="137"/>
        <end position="575"/>
    </location>
</feature>
<dbReference type="HOGENOM" id="CLU_001839_5_1_1"/>
<dbReference type="InterPro" id="IPR030564">
    <property type="entry name" value="Myotubularin"/>
</dbReference>
<dbReference type="InterPro" id="IPR010569">
    <property type="entry name" value="Myotubularin-like_Pase_dom"/>
</dbReference>
<dbReference type="Pfam" id="PF06602">
    <property type="entry name" value="Myotub-related"/>
    <property type="match status" value="1"/>
</dbReference>
<evidence type="ECO:0000256" key="2">
    <source>
        <dbReference type="PIRSR" id="PIRSR630564-1"/>
    </source>
</evidence>
<dbReference type="EMBL" id="BABT02000004">
    <property type="protein sequence ID" value="GAA93430.1"/>
    <property type="molecule type" value="Genomic_DNA"/>
</dbReference>
<dbReference type="InterPro" id="IPR048994">
    <property type="entry name" value="PH-GRAM_MTMR6-9"/>
</dbReference>
<dbReference type="PANTHER" id="PTHR10807">
    <property type="entry name" value="MYOTUBULARIN-RELATED"/>
    <property type="match status" value="1"/>
</dbReference>
<dbReference type="GO" id="GO:0046856">
    <property type="term" value="P:phosphatidylinositol dephosphorylation"/>
    <property type="evidence" value="ECO:0007669"/>
    <property type="project" value="TreeGrafter"/>
</dbReference>
<feature type="binding site" evidence="3">
    <location>
        <begin position="310"/>
        <end position="311"/>
    </location>
    <ligand>
        <name>substrate</name>
    </ligand>
</feature>
<sequence>MDVLKLTRVERVTLYDGLAVTSSSRTYQPSRACSLHLTEHHVILRFDEATSLPDSQELWIPHPLVAVLALHPASQDRTAPLIVRTRDFHTRTLVLPTYEQGLAVWESIRAVVAATKLKSLYAFSNGNLTEAGKDAQGWNLYSPSAEYARMGLGRKDARSAAWRWSDVNKSYEFCPTYPSQLAVPATISDSTLNYGKGYRSKQRVPALVYLHWSNLASITRSSQPMVGLKNARSIQDEKLVEAICRSHASHTLPSTAPRTENSVIYGATATNLIIDARPTTNAMANVAKGAGTENMEHYKACKKAYLGIDNIHIMRASLAAVNDALWDAETTGVLSRRALRKSGWLKHLTAILEGAVLIARNVHINNSHVLVHCSDGWDRTSQLSALAQICLDPYYRTMEGFAVLVEKDWLAFGHKFGDRAGHTVPDRTQFMLAPGDGQSAQAAFLASVQKGITFSSSHVKETSPVFHQFLDCVYQLVRQFPHRFEFGSKYLQRLHFELYSCRYGTFLFNSERERYLERSAVSTQSVWTIFRGEARGEYLNTAYEAERDTPAARLRDDQGVILPNPKEVRFWHELLNRTEDDVRIDLATDEDEGEAMEPELVGPISGSQVDPVLAPMIPIRAAVNSDVPSRTNSPRPTSYVHAAQPQLQNALESAYKFGGSAWNSIRQGYQDFAREIATPPNEATHHATDLQDLSSNPWMSEARSAPKRAPQTGLNGNLPSPVSTGLPRETVDTNRRSSSANGFNPAPEVAQTTRGPC</sequence>
<evidence type="ECO:0000313" key="7">
    <source>
        <dbReference type="Proteomes" id="UP000009131"/>
    </source>
</evidence>
<dbReference type="GO" id="GO:0004438">
    <property type="term" value="F:phosphatidylinositol-3-phosphate phosphatase activity"/>
    <property type="evidence" value="ECO:0007669"/>
    <property type="project" value="TreeGrafter"/>
</dbReference>
<name>G7DS70_MIXOS</name>
<dbReference type="FunCoup" id="G7DS70">
    <property type="interactions" value="157"/>
</dbReference>
<evidence type="ECO:0000256" key="1">
    <source>
        <dbReference type="ARBA" id="ARBA00007471"/>
    </source>
</evidence>
<dbReference type="Gene3D" id="2.30.29.30">
    <property type="entry name" value="Pleckstrin-homology domain (PH domain)/Phosphotyrosine-binding domain (PTB)"/>
    <property type="match status" value="1"/>
</dbReference>
<dbReference type="Pfam" id="PF21098">
    <property type="entry name" value="PH-GRAM_MTMR6-like"/>
    <property type="match status" value="1"/>
</dbReference>
<organism evidence="6 7">
    <name type="scientific">Mixia osmundae (strain CBS 9802 / IAM 14324 / JCM 22182 / KY 12970)</name>
    <dbReference type="NCBI Taxonomy" id="764103"/>
    <lineage>
        <taxon>Eukaryota</taxon>
        <taxon>Fungi</taxon>
        <taxon>Dikarya</taxon>
        <taxon>Basidiomycota</taxon>
        <taxon>Pucciniomycotina</taxon>
        <taxon>Mixiomycetes</taxon>
        <taxon>Mixiales</taxon>
        <taxon>Mixiaceae</taxon>
        <taxon>Mixia</taxon>
    </lineage>
</organism>
<accession>G7DS70</accession>
<protein>
    <recommendedName>
        <fullName evidence="5">Myotubularin phosphatase domain-containing protein</fullName>
    </recommendedName>
</protein>
<dbReference type="CDD" id="cd17666">
    <property type="entry name" value="PTP-MTM-like_fungal"/>
    <property type="match status" value="1"/>
</dbReference>
<reference evidence="6 7" key="1">
    <citation type="journal article" date="2011" name="J. Gen. Appl. Microbiol.">
        <title>Draft genome sequencing of the enigmatic basidiomycete Mixia osmundae.</title>
        <authorList>
            <person name="Nishida H."/>
            <person name="Nagatsuka Y."/>
            <person name="Sugiyama J."/>
        </authorList>
    </citation>
    <scope>NUCLEOTIDE SEQUENCE [LARGE SCALE GENOMIC DNA]</scope>
    <source>
        <strain evidence="7">CBS 9802 / IAM 14324 / JCM 22182 / KY 12970</strain>
    </source>
</reference>
<proteinExistence type="inferred from homology"/>
<dbReference type="InParanoid" id="G7DS70"/>
<feature type="binding site" evidence="3">
    <location>
        <begin position="373"/>
        <end position="379"/>
    </location>
    <ligand>
        <name>substrate</name>
    </ligand>
</feature>
<dbReference type="SUPFAM" id="SSF52799">
    <property type="entry name" value="(Phosphotyrosine protein) phosphatases II"/>
    <property type="match status" value="1"/>
</dbReference>
<feature type="active site" description="Phosphocysteine intermediate" evidence="2">
    <location>
        <position position="373"/>
    </location>
</feature>
<dbReference type="PANTHER" id="PTHR10807:SF128">
    <property type="entry name" value="PHOSPHATIDYLINOSITOL-3,5-BISPHOSPHATE 3-PHOSPHATASE"/>
    <property type="match status" value="1"/>
</dbReference>
<dbReference type="PROSITE" id="PS00383">
    <property type="entry name" value="TYR_PHOSPHATASE_1"/>
    <property type="match status" value="1"/>
</dbReference>